<dbReference type="Gene3D" id="3.30.565.10">
    <property type="entry name" value="Histidine kinase-like ATPase, C-terminal domain"/>
    <property type="match status" value="1"/>
</dbReference>
<protein>
    <submittedName>
        <fullName evidence="1">Uncharacterized protein</fullName>
    </submittedName>
</protein>
<gene>
    <name evidence="1" type="ORF">EZS27_009153</name>
</gene>
<sequence>MSKINILGIVKNIKSKSNVYTPIVEAVVNSIEAIGKKPNGKIDIVVHRESVLEFDNIKPHIRSIEIIDNGVGFSQENRESFDTYLSATKIEIGGKGFGRFMYLKYFHNAKIQSVYKEKNDYKFRNFRFGKQDEIIIDENKGDATIRETGTKLMLENIIDKDKLEKGLDVIARNLMEKLLVFFVDTSYNVPTITLREGDNTGSIILNDYINDSNSISEVGEQNITVKSSFNNLEFPFTVKVYKIYFSQLSSKIVLTAHNREVTETTLQTYIPEFQDEFYDVTNDVKKNYIIKSYVLGEYLNSYVSLERESFDFAKDIGDKLYPLGQAEIEKEVANVVRSFFNEDVTFRFEKKKEKVREYVNSHAPWNRIYLKDFDLTNLPINLSDERIEMEFQKLKFQKEQTTRIEVKEIISNENTEIDDKLKSVFSNISENGKNDLAHYVCNRKLIVDTFDTLRKRKEVDNKPHLEKELHNLIFPMGQTTETLDYESHNLWLLDERLVFSQYAASDKVISKEETQEPDLVIFHNRLVYRNGDNITNSPITIFEFKRPKRTNYPDNENPLKQACQYAEKIRSGKYEMPEGLEPVKASKETPIYIYVVADRCDKIDEFAEKDFSLTISPDGEGYFGFHKGYNAYIEVLSFRKLIDDAKMRNKIFFKKLGIE</sequence>
<organism evidence="1">
    <name type="scientific">termite gut metagenome</name>
    <dbReference type="NCBI Taxonomy" id="433724"/>
    <lineage>
        <taxon>unclassified sequences</taxon>
        <taxon>metagenomes</taxon>
        <taxon>organismal metagenomes</taxon>
    </lineage>
</organism>
<dbReference type="SUPFAM" id="SSF55874">
    <property type="entry name" value="ATPase domain of HSP90 chaperone/DNA topoisomerase II/histidine kinase"/>
    <property type="match status" value="1"/>
</dbReference>
<proteinExistence type="predicted"/>
<comment type="caution">
    <text evidence="1">The sequence shown here is derived from an EMBL/GenBank/DDBJ whole genome shotgun (WGS) entry which is preliminary data.</text>
</comment>
<name>A0A5J4SB94_9ZZZZ</name>
<dbReference type="EMBL" id="SNRY01000285">
    <property type="protein sequence ID" value="KAA6343148.1"/>
    <property type="molecule type" value="Genomic_DNA"/>
</dbReference>
<accession>A0A5J4SB94</accession>
<dbReference type="InterPro" id="IPR036890">
    <property type="entry name" value="HATPase_C_sf"/>
</dbReference>
<reference evidence="1" key="1">
    <citation type="submission" date="2019-03" db="EMBL/GenBank/DDBJ databases">
        <title>Single cell metagenomics reveals metabolic interactions within the superorganism composed of flagellate Streblomastix strix and complex community of Bacteroidetes bacteria on its surface.</title>
        <authorList>
            <person name="Treitli S.C."/>
            <person name="Kolisko M."/>
            <person name="Husnik F."/>
            <person name="Keeling P."/>
            <person name="Hampl V."/>
        </authorList>
    </citation>
    <scope>NUCLEOTIDE SEQUENCE</scope>
    <source>
        <strain evidence="1">STM</strain>
    </source>
</reference>
<evidence type="ECO:0000313" key="1">
    <source>
        <dbReference type="EMBL" id="KAA6343148.1"/>
    </source>
</evidence>
<dbReference type="AlphaFoldDB" id="A0A5J4SB94"/>